<dbReference type="PATRIC" id="fig|246787.4.peg.3777"/>
<dbReference type="EMBL" id="CP012801">
    <property type="protein sequence ID" value="ALJ60881.1"/>
    <property type="molecule type" value="Genomic_DNA"/>
</dbReference>
<feature type="chain" id="PRO_5006048015" evidence="1">
    <location>
        <begin position="20"/>
        <end position="654"/>
    </location>
</feature>
<proteinExistence type="predicted"/>
<evidence type="ECO:0000256" key="1">
    <source>
        <dbReference type="SAM" id="SignalP"/>
    </source>
</evidence>
<protein>
    <submittedName>
        <fullName evidence="2">Uncharacterized protein</fullName>
    </submittedName>
</protein>
<dbReference type="AlphaFoldDB" id="A0A0P0GRW5"/>
<organism evidence="2 3">
    <name type="scientific">Bacteroides cellulosilyticus</name>
    <dbReference type="NCBI Taxonomy" id="246787"/>
    <lineage>
        <taxon>Bacteria</taxon>
        <taxon>Pseudomonadati</taxon>
        <taxon>Bacteroidota</taxon>
        <taxon>Bacteroidia</taxon>
        <taxon>Bacteroidales</taxon>
        <taxon>Bacteroidaceae</taxon>
        <taxon>Bacteroides</taxon>
    </lineage>
</organism>
<sequence length="654" mass="74783">MNKTSFLVLLFISILPAHLFSQQNKLIGKTAFNSQYPQFFHFRGEMKRDVHTDYDTWEKKYVTSSGLLRKYICEELKIDTILYSWLNRFAETYPEKLLLLHFNGEARQVNDYPEINKKYFPGHWVYETGSLLSEDCTSSQTHIQVKAIDYFREKAYVYRNTSPRRWIPHYVLLVELDEQGNKLWYNSEIAHIKSIDSSTSTLILKRGKTNTQSRSFKAGKTYVAPIAGGIWGNDVMFYYNLSSACPKDKNGRTAANVLLNEIHHWFNPDNGILKKLDGIAFDVNYFDVSKHESWDTNNDGQADGGWINGQNIWQAGDLQFLKNLRKRMGQNFIITCDGQHPINQQAVGVLNGIESEGLVQHNDGWRGFSRTVNTHLYWDKFNPLSPQFRYVVLKLMDGNDQHHAERLRRFGVATASCLGAYTTVPDSYSFLPSWIQPCSFGRIQGELIRYAKSSPNLLSGTPAELLHKGILKGENCCMSIQGNSIIIKPATQSSTLSIKNVELPTGDITIFIEAETITPPDANSDLVPRFIYASLSNLPDYEPEKKTKEFFTDLYGLVGHEKNENSFYFRRPKVSAGKQTLTITIKGTEQLQIHSIKIYNRPDIIIRQFENAVVCVNPSLEEQEIHLSDFITEYSEKLKIAPIDAVFIPKSKNK</sequence>
<keyword evidence="1" id="KW-0732">Signal</keyword>
<name>A0A0P0GRW5_9BACE</name>
<reference evidence="2 3" key="1">
    <citation type="journal article" date="2015" name="Science">
        <title>Genetic determinants of in vivo fitness and diet responsiveness in multiple human gut Bacteroides.</title>
        <authorList>
            <person name="Wu M."/>
            <person name="McNulty N.P."/>
            <person name="Rodionov D.A."/>
            <person name="Khoroshkin M.S."/>
            <person name="Griffin N.W."/>
            <person name="Cheng J."/>
            <person name="Latreille P."/>
            <person name="Kerstetter R.A."/>
            <person name="Terrapon N."/>
            <person name="Henrissat B."/>
            <person name="Osterman A.L."/>
            <person name="Gordon J.I."/>
        </authorList>
    </citation>
    <scope>NUCLEOTIDE SEQUENCE [LARGE SCALE GENOMIC DNA]</scope>
    <source>
        <strain evidence="2 3">WH2</strain>
    </source>
</reference>
<gene>
    <name evidence="2" type="ORF">BcellWH2_03658</name>
</gene>
<accession>A0A0P0GRW5</accession>
<evidence type="ECO:0000313" key="3">
    <source>
        <dbReference type="Proteomes" id="UP000061809"/>
    </source>
</evidence>
<evidence type="ECO:0000313" key="2">
    <source>
        <dbReference type="EMBL" id="ALJ60881.1"/>
    </source>
</evidence>
<feature type="signal peptide" evidence="1">
    <location>
        <begin position="1"/>
        <end position="19"/>
    </location>
</feature>
<dbReference type="KEGG" id="bcel:BcellWH2_03658"/>
<dbReference type="Proteomes" id="UP000061809">
    <property type="component" value="Chromosome"/>
</dbReference>